<protein>
    <recommendedName>
        <fullName evidence="1">SCP domain-containing protein</fullName>
    </recommendedName>
</protein>
<comment type="caution">
    <text evidence="2">The sequence shown here is derived from an EMBL/GenBank/DDBJ whole genome shotgun (WGS) entry which is preliminary data.</text>
</comment>
<dbReference type="EMBL" id="BDQK01000017">
    <property type="protein sequence ID" value="GBF82627.1"/>
    <property type="molecule type" value="Genomic_DNA"/>
</dbReference>
<evidence type="ECO:0000259" key="1">
    <source>
        <dbReference type="Pfam" id="PF00188"/>
    </source>
</evidence>
<dbReference type="RefSeq" id="WP_124976684.1">
    <property type="nucleotide sequence ID" value="NZ_BDQK01000017.1"/>
</dbReference>
<dbReference type="OrthoDB" id="68195at2"/>
<dbReference type="Pfam" id="PF00188">
    <property type="entry name" value="CAP"/>
    <property type="match status" value="2"/>
</dbReference>
<proteinExistence type="predicted"/>
<keyword evidence="3" id="KW-1185">Reference proteome</keyword>
<dbReference type="AlphaFoldDB" id="A0A401IN06"/>
<gene>
    <name evidence="2" type="ORF">AsFPU1_4057</name>
</gene>
<organism evidence="2 3">
    <name type="scientific">Aphanothece sacrum FPU1</name>
    <dbReference type="NCBI Taxonomy" id="1920663"/>
    <lineage>
        <taxon>Bacteria</taxon>
        <taxon>Bacillati</taxon>
        <taxon>Cyanobacteriota</taxon>
        <taxon>Cyanophyceae</taxon>
        <taxon>Oscillatoriophycideae</taxon>
        <taxon>Chroococcales</taxon>
        <taxon>Aphanothecaceae</taxon>
        <taxon>Aphanothece</taxon>
    </lineage>
</organism>
<dbReference type="PROSITE" id="PS51257">
    <property type="entry name" value="PROKAR_LIPOPROTEIN"/>
    <property type="match status" value="1"/>
</dbReference>
<sequence>MSYRVSRVLMIIPLLIPAIVGCQSLENLPILENSSQTQTPQNTESSTLVDPSFLTAIEEVTYREINKYRLSRNLSPLQLNPQISQQARIHSERMAAGIIPVGHDKLEERLKIISLSLPLEKGVENLIVHKNGDDPVKETLKQWLKNAQNRQNIEGNYDETGIGVAQNRTGQYYFTQIFIKIIPSPLENEPEINTFLEPLKNRDILLEKAGQDGGLLIALEEEINRRVNQYRLSKNLPPLQMNAQMSYVARQYSQKMANKTATFSHDGFEGRAKTIGAKIPYQTFAENLAYIKGYPDLASVAVKGWINSPGHRKNMEGNFNLTGVGIAKNSEGEYYFTQLFLLQR</sequence>
<dbReference type="Gene3D" id="3.40.33.10">
    <property type="entry name" value="CAP"/>
    <property type="match status" value="2"/>
</dbReference>
<dbReference type="CDD" id="cd05379">
    <property type="entry name" value="CAP_bacterial"/>
    <property type="match status" value="2"/>
</dbReference>
<dbReference type="InterPro" id="IPR014044">
    <property type="entry name" value="CAP_dom"/>
</dbReference>
<name>A0A401IN06_APHSA</name>
<dbReference type="InterPro" id="IPR035940">
    <property type="entry name" value="CAP_sf"/>
</dbReference>
<evidence type="ECO:0000313" key="2">
    <source>
        <dbReference type="EMBL" id="GBF82627.1"/>
    </source>
</evidence>
<dbReference type="Proteomes" id="UP000287247">
    <property type="component" value="Unassembled WGS sequence"/>
</dbReference>
<dbReference type="SUPFAM" id="SSF55797">
    <property type="entry name" value="PR-1-like"/>
    <property type="match status" value="2"/>
</dbReference>
<feature type="domain" description="SCP" evidence="1">
    <location>
        <begin position="226"/>
        <end position="340"/>
    </location>
</feature>
<feature type="domain" description="SCP" evidence="1">
    <location>
        <begin position="63"/>
        <end position="178"/>
    </location>
</feature>
<dbReference type="PANTHER" id="PTHR31157:SF1">
    <property type="entry name" value="SCP DOMAIN-CONTAINING PROTEIN"/>
    <property type="match status" value="1"/>
</dbReference>
<dbReference type="PANTHER" id="PTHR31157">
    <property type="entry name" value="SCP DOMAIN-CONTAINING PROTEIN"/>
    <property type="match status" value="1"/>
</dbReference>
<reference evidence="3" key="1">
    <citation type="submission" date="2017-05" db="EMBL/GenBank/DDBJ databases">
        <title>Physiological properties and genetic analysis related to exopolysaccharide production of fresh-water unicellular cyanobacterium Aphanothece sacrum, Suizenji Nori, that has been cultured as a food source in Japan.</title>
        <authorList>
            <person name="Kanesaki Y."/>
            <person name="Yoshikawa S."/>
            <person name="Ohki K."/>
        </authorList>
    </citation>
    <scope>NUCLEOTIDE SEQUENCE [LARGE SCALE GENOMIC DNA]</scope>
    <source>
        <strain evidence="3">FPU1</strain>
    </source>
</reference>
<accession>A0A401IN06</accession>
<evidence type="ECO:0000313" key="3">
    <source>
        <dbReference type="Proteomes" id="UP000287247"/>
    </source>
</evidence>